<comment type="caution">
    <text evidence="2">The sequence shown here is derived from an EMBL/GenBank/DDBJ whole genome shotgun (WGS) entry which is preliminary data.</text>
</comment>
<dbReference type="OrthoDB" id="205088at2157"/>
<evidence type="ECO:0008006" key="4">
    <source>
        <dbReference type="Google" id="ProtNLM"/>
    </source>
</evidence>
<name>A0A482XW39_9EURY</name>
<proteinExistence type="predicted"/>
<evidence type="ECO:0000313" key="3">
    <source>
        <dbReference type="Proteomes" id="UP000292704"/>
    </source>
</evidence>
<dbReference type="RefSeq" id="WP_130171519.1">
    <property type="nucleotide sequence ID" value="NZ_SHMR01000008.1"/>
</dbReference>
<dbReference type="EMBL" id="SHMR01000008">
    <property type="protein sequence ID" value="RZH66600.1"/>
    <property type="molecule type" value="Genomic_DNA"/>
</dbReference>
<organism evidence="2 3">
    <name type="scientific">Natrinema altunense</name>
    <dbReference type="NCBI Taxonomy" id="222984"/>
    <lineage>
        <taxon>Archaea</taxon>
        <taxon>Methanobacteriati</taxon>
        <taxon>Methanobacteriota</taxon>
        <taxon>Stenosarchaea group</taxon>
        <taxon>Halobacteria</taxon>
        <taxon>Halobacteriales</taxon>
        <taxon>Natrialbaceae</taxon>
        <taxon>Natrinema</taxon>
    </lineage>
</organism>
<feature type="region of interest" description="Disordered" evidence="1">
    <location>
        <begin position="226"/>
        <end position="247"/>
    </location>
</feature>
<sequence>MNAGTVDGLLTRELRDDRIALVDATGREYDYHWLCTTSWKAGNFLRHAGVRNGVTVGVVGDGPLALLAFFGTTLLEGTTRFDPPADLTDEDDFRTLVAPVDRFTDYELPRGAQRVGYGDKPDAPDIHHFDAGLWSENPSFPPLSIDAETAILTDGERPVTHAGLLEAAREVVTETGLEADDRVVVRTPLSDPRTIAAGVIAPLLAKAVIVLPGDDTASERASYAVSSASAESVPEPNRIDLDAVSLP</sequence>
<dbReference type="InterPro" id="IPR042099">
    <property type="entry name" value="ANL_N_sf"/>
</dbReference>
<protein>
    <recommendedName>
        <fullName evidence="4">Acetyl-CoA synthetase</fullName>
    </recommendedName>
</protein>
<dbReference type="AlphaFoldDB" id="A0A482XW39"/>
<dbReference type="STRING" id="222984.GCA_000731985_02886"/>
<dbReference type="SUPFAM" id="SSF56801">
    <property type="entry name" value="Acetyl-CoA synthetase-like"/>
    <property type="match status" value="1"/>
</dbReference>
<dbReference type="Gene3D" id="3.40.50.12780">
    <property type="entry name" value="N-terminal domain of ligase-like"/>
    <property type="match status" value="1"/>
</dbReference>
<evidence type="ECO:0000256" key="1">
    <source>
        <dbReference type="SAM" id="MobiDB-lite"/>
    </source>
</evidence>
<dbReference type="Proteomes" id="UP000292704">
    <property type="component" value="Unassembled WGS sequence"/>
</dbReference>
<reference evidence="2 3" key="1">
    <citation type="submission" date="2019-02" db="EMBL/GenBank/DDBJ databases">
        <title>Genome analysis provides insights into bioremediation potentialities and Haloocin production by Natrinema altunense strain 4.1R isolated from Chott Douz in Tunisian desert.</title>
        <authorList>
            <person name="Najjari A."/>
            <person name="Youssef N."/>
            <person name="Ben Dhia O."/>
            <person name="Ferjani R."/>
            <person name="El Hidri D."/>
            <person name="Ouzari H.I."/>
            <person name="Cherif A."/>
        </authorList>
    </citation>
    <scope>NUCLEOTIDE SEQUENCE [LARGE SCALE GENOMIC DNA]</scope>
    <source>
        <strain evidence="2 3">4.1R</strain>
    </source>
</reference>
<evidence type="ECO:0000313" key="2">
    <source>
        <dbReference type="EMBL" id="RZH66600.1"/>
    </source>
</evidence>
<gene>
    <name evidence="2" type="ORF">ELS17_16205</name>
</gene>
<accession>A0A482XW39</accession>